<name>A0A3P1ZWF3_9BACE</name>
<dbReference type="SUPFAM" id="SSF47336">
    <property type="entry name" value="ACP-like"/>
    <property type="match status" value="1"/>
</dbReference>
<dbReference type="Gene3D" id="1.10.1200.10">
    <property type="entry name" value="ACP-like"/>
    <property type="match status" value="1"/>
</dbReference>
<evidence type="ECO:0000259" key="1">
    <source>
        <dbReference type="PROSITE" id="PS50075"/>
    </source>
</evidence>
<dbReference type="RefSeq" id="WP_125240184.1">
    <property type="nucleotide sequence ID" value="NZ_RQYF01000125.1"/>
</dbReference>
<dbReference type="Proteomes" id="UP000279562">
    <property type="component" value="Unassembled WGS sequence"/>
</dbReference>
<dbReference type="InterPro" id="IPR009081">
    <property type="entry name" value="PP-bd_ACP"/>
</dbReference>
<dbReference type="PROSITE" id="PS50075">
    <property type="entry name" value="CARRIER"/>
    <property type="match status" value="1"/>
</dbReference>
<keyword evidence="3" id="KW-1185">Reference proteome</keyword>
<dbReference type="InterPro" id="IPR036736">
    <property type="entry name" value="ACP-like_sf"/>
</dbReference>
<evidence type="ECO:0000313" key="2">
    <source>
        <dbReference type="EMBL" id="RRD86856.1"/>
    </source>
</evidence>
<proteinExistence type="predicted"/>
<protein>
    <submittedName>
        <fullName evidence="2">Acyl carrier protein</fullName>
    </submittedName>
</protein>
<comment type="caution">
    <text evidence="2">The sequence shown here is derived from an EMBL/GenBank/DDBJ whole genome shotgun (WGS) entry which is preliminary data.</text>
</comment>
<evidence type="ECO:0000313" key="3">
    <source>
        <dbReference type="Proteomes" id="UP000279562"/>
    </source>
</evidence>
<gene>
    <name evidence="2" type="ORF">EII33_13770</name>
</gene>
<dbReference type="AlphaFoldDB" id="A0A3P1ZWF3"/>
<accession>A0A3P1ZWF3</accession>
<sequence>MEEKVLEILKNLFELETVDNTCSQATCEKWDSMMHLNLIVELEAEFGVSFEPEEIGEMQSYQDIIALLKKKL</sequence>
<dbReference type="EMBL" id="RQYF01000125">
    <property type="protein sequence ID" value="RRD86856.1"/>
    <property type="molecule type" value="Genomic_DNA"/>
</dbReference>
<organism evidence="2 3">
    <name type="scientific">Prevotella heparinolytica</name>
    <dbReference type="NCBI Taxonomy" id="28113"/>
    <lineage>
        <taxon>Bacteria</taxon>
        <taxon>Pseudomonadati</taxon>
        <taxon>Bacteroidota</taxon>
        <taxon>Bacteroidia</taxon>
        <taxon>Bacteroidales</taxon>
        <taxon>Bacteroidaceae</taxon>
        <taxon>Bacteroides</taxon>
    </lineage>
</organism>
<reference evidence="2 3" key="1">
    <citation type="submission" date="2018-11" db="EMBL/GenBank/DDBJ databases">
        <title>Genomes From Bacteria Associated with the Canine Oral Cavity: a Test Case for Automated Genome-Based Taxonomic Assignment.</title>
        <authorList>
            <person name="Coil D.A."/>
            <person name="Jospin G."/>
            <person name="Darling A.E."/>
            <person name="Wallis C."/>
            <person name="Davis I.J."/>
            <person name="Harris S."/>
            <person name="Eisen J.A."/>
            <person name="Holcombe L.J."/>
            <person name="O'Flynn C."/>
        </authorList>
    </citation>
    <scope>NUCLEOTIDE SEQUENCE [LARGE SCALE GENOMIC DNA]</scope>
    <source>
        <strain evidence="2 3">OH1047_COT-310</strain>
    </source>
</reference>
<feature type="domain" description="Carrier" evidence="1">
    <location>
        <begin position="1"/>
        <end position="72"/>
    </location>
</feature>